<feature type="domain" description="Glycosyltransferase 2-like" evidence="1">
    <location>
        <begin position="5"/>
        <end position="138"/>
    </location>
</feature>
<dbReference type="Proteomes" id="UP001597322">
    <property type="component" value="Unassembled WGS sequence"/>
</dbReference>
<evidence type="ECO:0000313" key="2">
    <source>
        <dbReference type="EMBL" id="MFD1746013.1"/>
    </source>
</evidence>
<evidence type="ECO:0000313" key="3">
    <source>
        <dbReference type="Proteomes" id="UP001597322"/>
    </source>
</evidence>
<dbReference type="CDD" id="cd00761">
    <property type="entry name" value="Glyco_tranf_GTA_type"/>
    <property type="match status" value="1"/>
</dbReference>
<dbReference type="SUPFAM" id="SSF53448">
    <property type="entry name" value="Nucleotide-diphospho-sugar transferases"/>
    <property type="match status" value="1"/>
</dbReference>
<protein>
    <submittedName>
        <fullName evidence="2">Glycosyltransferase</fullName>
        <ecNumber evidence="2">2.4.-.-</ecNumber>
    </submittedName>
</protein>
<dbReference type="EC" id="2.4.-.-" evidence="2"/>
<keyword evidence="2" id="KW-0328">Glycosyltransferase</keyword>
<keyword evidence="2" id="KW-0808">Transferase</keyword>
<comment type="caution">
    <text evidence="2">The sequence shown here is derived from an EMBL/GenBank/DDBJ whole genome shotgun (WGS) entry which is preliminary data.</text>
</comment>
<dbReference type="InterPro" id="IPR001173">
    <property type="entry name" value="Glyco_trans_2-like"/>
</dbReference>
<name>A0ABW4M3L4_9HYPH</name>
<reference evidence="3" key="1">
    <citation type="journal article" date="2019" name="Int. J. Syst. Evol. Microbiol.">
        <title>The Global Catalogue of Microorganisms (GCM) 10K type strain sequencing project: providing services to taxonomists for standard genome sequencing and annotation.</title>
        <authorList>
            <consortium name="The Broad Institute Genomics Platform"/>
            <consortium name="The Broad Institute Genome Sequencing Center for Infectious Disease"/>
            <person name="Wu L."/>
            <person name="Ma J."/>
        </authorList>
    </citation>
    <scope>NUCLEOTIDE SEQUENCE [LARGE SCALE GENOMIC DNA]</scope>
    <source>
        <strain evidence="3">CG52</strain>
    </source>
</reference>
<proteinExistence type="predicted"/>
<gene>
    <name evidence="2" type="ORF">ACFSE1_11125</name>
</gene>
<accession>A0ABW4M3L4</accession>
<dbReference type="InterPro" id="IPR029044">
    <property type="entry name" value="Nucleotide-diphossugar_trans"/>
</dbReference>
<sequence>MSNLTVVLTSCRRHDLLVRTLESFFATNRYPIHEFIIIEDSDQDQVRDLAERFPEQPIRFIVNGQNLGQHRSIDKAYAQVKTPYVLHLEDDWQFPVPGTVEKGMAIIESCPDIFMVLLRKDADMPRSFKKLPRIEQPAPYRRVDAGAHRTWYSFTFNPTIKRLADYQRLPQGYSGFQGEVALSLYYKDQGAVLAWLEGTGVDHLGFDHSNFARKRKRGLAGVLESARRFFSMATLRKWKTSLGRRIEHQKRKRKLGK</sequence>
<dbReference type="Pfam" id="PF00535">
    <property type="entry name" value="Glycos_transf_2"/>
    <property type="match status" value="1"/>
</dbReference>
<dbReference type="Gene3D" id="3.90.550.10">
    <property type="entry name" value="Spore Coat Polysaccharide Biosynthesis Protein SpsA, Chain A"/>
    <property type="match status" value="1"/>
</dbReference>
<dbReference type="RefSeq" id="WP_377400829.1">
    <property type="nucleotide sequence ID" value="NZ_JBHUEQ010000019.1"/>
</dbReference>
<organism evidence="2 3">
    <name type="scientific">Rhizobium helianthi</name>
    <dbReference type="NCBI Taxonomy" id="1132695"/>
    <lineage>
        <taxon>Bacteria</taxon>
        <taxon>Pseudomonadati</taxon>
        <taxon>Pseudomonadota</taxon>
        <taxon>Alphaproteobacteria</taxon>
        <taxon>Hyphomicrobiales</taxon>
        <taxon>Rhizobiaceae</taxon>
        <taxon>Rhizobium/Agrobacterium group</taxon>
        <taxon>Rhizobium</taxon>
    </lineage>
</organism>
<evidence type="ECO:0000259" key="1">
    <source>
        <dbReference type="Pfam" id="PF00535"/>
    </source>
</evidence>
<dbReference type="EMBL" id="JBHUEQ010000019">
    <property type="protein sequence ID" value="MFD1746013.1"/>
    <property type="molecule type" value="Genomic_DNA"/>
</dbReference>
<keyword evidence="3" id="KW-1185">Reference proteome</keyword>
<dbReference type="GO" id="GO:0016757">
    <property type="term" value="F:glycosyltransferase activity"/>
    <property type="evidence" value="ECO:0007669"/>
    <property type="project" value="UniProtKB-KW"/>
</dbReference>